<comment type="caution">
    <text evidence="2">The sequence shown here is derived from an EMBL/GenBank/DDBJ whole genome shotgun (WGS) entry which is preliminary data.</text>
</comment>
<evidence type="ECO:0000313" key="3">
    <source>
        <dbReference type="Proteomes" id="UP000244080"/>
    </source>
</evidence>
<sequence length="161" mass="17760">MNQKVNQTKAPTEADASKATSKHNPFSNILKSGEADKLGSKYQGTVLYEIAQNIEEQQLYFRIAGQTGGAGLHSKQWVPCSQLFEVIESQGDKPWKSQVYKSLYSSGSANNQGFCAAIVRGLGLAVKAESSIYLHVVSEKYQDRKKELLGLVNHIKPTKKK</sequence>
<name>A0A2T5EEI4_VIBSP</name>
<dbReference type="Proteomes" id="UP000244080">
    <property type="component" value="Unassembled WGS sequence"/>
</dbReference>
<dbReference type="AlphaFoldDB" id="A0A2T5EEI4"/>
<evidence type="ECO:0000256" key="1">
    <source>
        <dbReference type="SAM" id="MobiDB-lite"/>
    </source>
</evidence>
<reference evidence="2 3" key="1">
    <citation type="submission" date="2017-11" db="EMBL/GenBank/DDBJ databases">
        <title>Population delineation of vibrios coincides with oyster pathogenicity.</title>
        <authorList>
            <person name="Bruto M."/>
            <person name="Labreuche Y."/>
            <person name="James A."/>
            <person name="Piel D."/>
            <person name="Chenivesse S."/>
            <person name="Petton B."/>
            <person name="Polz M.F."/>
            <person name="Le Roux F."/>
        </authorList>
    </citation>
    <scope>NUCLEOTIDE SEQUENCE [LARGE SCALE GENOMIC DNA]</scope>
    <source>
        <strain evidence="2 3">1F_55</strain>
    </source>
</reference>
<feature type="compositionally biased region" description="Polar residues" evidence="1">
    <location>
        <begin position="1"/>
        <end position="10"/>
    </location>
</feature>
<organism evidence="2 3">
    <name type="scientific">Vibrio splendidus</name>
    <dbReference type="NCBI Taxonomy" id="29497"/>
    <lineage>
        <taxon>Bacteria</taxon>
        <taxon>Pseudomonadati</taxon>
        <taxon>Pseudomonadota</taxon>
        <taxon>Gammaproteobacteria</taxon>
        <taxon>Vibrionales</taxon>
        <taxon>Vibrionaceae</taxon>
        <taxon>Vibrio</taxon>
    </lineage>
</organism>
<dbReference type="EMBL" id="PIGA01000026">
    <property type="protein sequence ID" value="PTP17747.1"/>
    <property type="molecule type" value="Genomic_DNA"/>
</dbReference>
<evidence type="ECO:0000313" key="2">
    <source>
        <dbReference type="EMBL" id="PTP17747.1"/>
    </source>
</evidence>
<dbReference type="RefSeq" id="WP_108112745.1">
    <property type="nucleotide sequence ID" value="NZ_CAWNZY010000036.1"/>
</dbReference>
<proteinExistence type="predicted"/>
<protein>
    <submittedName>
        <fullName evidence="2">Uncharacterized protein</fullName>
    </submittedName>
</protein>
<feature type="compositionally biased region" description="Polar residues" evidence="1">
    <location>
        <begin position="18"/>
        <end position="28"/>
    </location>
</feature>
<feature type="region of interest" description="Disordered" evidence="1">
    <location>
        <begin position="1"/>
        <end position="28"/>
    </location>
</feature>
<gene>
    <name evidence="2" type="ORF">CWO36_15670</name>
</gene>
<accession>A0A2T5EEI4</accession>